<feature type="region of interest" description="Disordered" evidence="9">
    <location>
        <begin position="18"/>
        <end position="68"/>
    </location>
</feature>
<feature type="region of interest" description="Disordered" evidence="9">
    <location>
        <begin position="544"/>
        <end position="595"/>
    </location>
</feature>
<dbReference type="GO" id="GO:0045944">
    <property type="term" value="P:positive regulation of transcription by RNA polymerase II"/>
    <property type="evidence" value="ECO:0007669"/>
    <property type="project" value="TreeGrafter"/>
</dbReference>
<feature type="compositionally biased region" description="Polar residues" evidence="9">
    <location>
        <begin position="153"/>
        <end position="171"/>
    </location>
</feature>
<keyword evidence="4" id="KW-0805">Transcription regulation</keyword>
<feature type="compositionally biased region" description="Low complexity" evidence="9">
    <location>
        <begin position="477"/>
        <end position="508"/>
    </location>
</feature>
<dbReference type="STRING" id="1262450.S3D8V4"/>
<feature type="region of interest" description="Disordered" evidence="9">
    <location>
        <begin position="614"/>
        <end position="678"/>
    </location>
</feature>
<keyword evidence="6" id="KW-0804">Transcription</keyword>
<dbReference type="InterPro" id="IPR003163">
    <property type="entry name" value="Tscrpt_reg_HTH_APSES-type"/>
</dbReference>
<feature type="compositionally biased region" description="Low complexity" evidence="9">
    <location>
        <begin position="636"/>
        <end position="647"/>
    </location>
</feature>
<dbReference type="AlphaFoldDB" id="S3D8V4"/>
<keyword evidence="7" id="KW-0539">Nucleus</keyword>
<dbReference type="OMA" id="HEAEYTH"/>
<gene>
    <name evidence="11" type="ORF">F503_05005</name>
</gene>
<dbReference type="FunFam" id="3.10.260.10:FF:000003">
    <property type="entry name" value="Ascospore maturation 1 protein"/>
    <property type="match status" value="1"/>
</dbReference>
<dbReference type="InterPro" id="IPR018004">
    <property type="entry name" value="KilA/APSES_HTH"/>
</dbReference>
<keyword evidence="3" id="KW-0749">Sporulation</keyword>
<evidence type="ECO:0000256" key="4">
    <source>
        <dbReference type="ARBA" id="ARBA00023015"/>
    </source>
</evidence>
<evidence type="ECO:0000256" key="5">
    <source>
        <dbReference type="ARBA" id="ARBA00023125"/>
    </source>
</evidence>
<dbReference type="InterPro" id="IPR029790">
    <property type="entry name" value="EFG1/Phd1/StuA"/>
</dbReference>
<sequence length="792" mass="84189">MNDRPPSLPLPSAVYQHQAYSSATASPRVGSFASSSSPSSDVHSQSSYTTLASSHGPKTPPPASHPVASAVLSSSLQTPLISGYEQYSHQHQHSQSHQVTHHAMNQSPADMYYQQPHMNGGQAPPPPVSSGGMPQYNPHQQPTLLQPGPAQYPNPTQYNQYGYANGLTSPPTAAPVANQMGANPHVLPLPGVPAQQNMQNNYSGFDNTGQVAPPGMKPRVTATLWEDEGSLCFQVEARGICVARREDNHMINGTKLLNVAGMTRGRRDGILKSEKIRHVVKIGPMHLKGVWIPFERALDFANKEKITELLFPLFVHNIAALLYHPTNQNRTNQVMAAAERRKQEQNQLRNGSTPGLPSLQHHSGMALPGPQQTLPSHANMTTPGRSTLDRSHAFPTPPTSASGVMGGNMSASESFQWPQQNVNGTPANPMSIDTSLSNTRSMPATPATTPPGPPMQTMPYPSSNQGYDTSRSMYHHQTPAPSSQHTPSQQQTPHHSQQSQQGQNYPSSAPNSSPQDRNNMYGHNAAAAAVAAASGYVKSDIPGTASSRTASIAGPSANEPVNVDHKASNGLMHSHNGHGNGVHDDEHEHETEYTHDSGAYDASRTQYNYGAQAPQVAALSSEHSHLSPDVSGGAGSHQAGAASSGRSTPRSAAASQPYAYTQQGYSTPPRGPVSSSASATATAAAAQASSNLYNVVTNDRGNTNGTAQDVYATGPTDMAGAMPSSYNTQSLNGTSPPSGVKRGRDDDDDDRSSMDQKRRRTLMDPVMPPSVYDAANTMNRVTATPVGARRHV</sequence>
<dbReference type="SMART" id="SM01252">
    <property type="entry name" value="KilA-N"/>
    <property type="match status" value="1"/>
</dbReference>
<feature type="compositionally biased region" description="Polar residues" evidence="9">
    <location>
        <begin position="648"/>
        <end position="666"/>
    </location>
</feature>
<dbReference type="PANTHER" id="PTHR47792:SF1">
    <property type="entry name" value="PROTEIN SOK2-RELATED"/>
    <property type="match status" value="1"/>
</dbReference>
<dbReference type="PANTHER" id="PTHR47792">
    <property type="entry name" value="PROTEIN SOK2-RELATED"/>
    <property type="match status" value="1"/>
</dbReference>
<dbReference type="GO" id="GO:0003700">
    <property type="term" value="F:DNA-binding transcription factor activity"/>
    <property type="evidence" value="ECO:0007669"/>
    <property type="project" value="TreeGrafter"/>
</dbReference>
<evidence type="ECO:0000313" key="12">
    <source>
        <dbReference type="Proteomes" id="UP000016923"/>
    </source>
</evidence>
<dbReference type="InterPro" id="IPR036887">
    <property type="entry name" value="HTH_APSES_sf"/>
</dbReference>
<evidence type="ECO:0000256" key="9">
    <source>
        <dbReference type="SAM" id="MobiDB-lite"/>
    </source>
</evidence>
<feature type="compositionally biased region" description="Polar residues" evidence="9">
    <location>
        <begin position="696"/>
        <end position="707"/>
    </location>
</feature>
<feature type="region of interest" description="Disordered" evidence="9">
    <location>
        <begin position="334"/>
        <end position="520"/>
    </location>
</feature>
<dbReference type="Gene3D" id="3.10.260.10">
    <property type="entry name" value="Transcription regulator HTH, APSES-type DNA-binding domain"/>
    <property type="match status" value="1"/>
</dbReference>
<feature type="region of interest" description="Disordered" evidence="9">
    <location>
        <begin position="111"/>
        <end position="172"/>
    </location>
</feature>
<evidence type="ECO:0000256" key="3">
    <source>
        <dbReference type="ARBA" id="ARBA00022969"/>
    </source>
</evidence>
<proteinExistence type="inferred from homology"/>
<comment type="subcellular location">
    <subcellularLocation>
        <location evidence="1">Nucleus</location>
    </subcellularLocation>
</comment>
<dbReference type="HOGENOM" id="CLU_016460_0_0_1"/>
<dbReference type="SUPFAM" id="SSF54616">
    <property type="entry name" value="DNA-binding domain of Mlu1-box binding protein MBP1"/>
    <property type="match status" value="1"/>
</dbReference>
<feature type="domain" description="HTH APSES-type" evidence="10">
    <location>
        <begin position="219"/>
        <end position="325"/>
    </location>
</feature>
<feature type="compositionally biased region" description="Low complexity" evidence="9">
    <location>
        <begin position="31"/>
        <end position="47"/>
    </location>
</feature>
<evidence type="ECO:0000313" key="11">
    <source>
        <dbReference type="EMBL" id="EPE09910.1"/>
    </source>
</evidence>
<comment type="similarity">
    <text evidence="2">Belongs to the EFG1/PHD1/stuA family.</text>
</comment>
<dbReference type="eggNOG" id="ENOG502QW2C">
    <property type="taxonomic scope" value="Eukaryota"/>
</dbReference>
<feature type="compositionally biased region" description="Polar residues" evidence="9">
    <location>
        <begin position="345"/>
        <end position="355"/>
    </location>
</feature>
<feature type="compositionally biased region" description="Polar residues" evidence="9">
    <location>
        <begin position="509"/>
        <end position="518"/>
    </location>
</feature>
<evidence type="ECO:0000256" key="1">
    <source>
        <dbReference type="ARBA" id="ARBA00004123"/>
    </source>
</evidence>
<dbReference type="GO" id="GO:0048315">
    <property type="term" value="P:conidium formation"/>
    <property type="evidence" value="ECO:0007669"/>
    <property type="project" value="UniProtKB-KW"/>
</dbReference>
<feature type="compositionally biased region" description="Polar residues" evidence="9">
    <location>
        <begin position="462"/>
        <end position="472"/>
    </location>
</feature>
<dbReference type="GO" id="GO:0005634">
    <property type="term" value="C:nucleus"/>
    <property type="evidence" value="ECO:0007669"/>
    <property type="project" value="UniProtKB-SubCell"/>
</dbReference>
<name>S3D8V4_OPHP1</name>
<keyword evidence="5" id="KW-0238">DNA-binding</keyword>
<dbReference type="Proteomes" id="UP000016923">
    <property type="component" value="Unassembled WGS sequence"/>
</dbReference>
<dbReference type="GO" id="GO:0043565">
    <property type="term" value="F:sequence-specific DNA binding"/>
    <property type="evidence" value="ECO:0007669"/>
    <property type="project" value="TreeGrafter"/>
</dbReference>
<feature type="region of interest" description="Disordered" evidence="9">
    <location>
        <begin position="696"/>
        <end position="772"/>
    </location>
</feature>
<evidence type="ECO:0000256" key="6">
    <source>
        <dbReference type="ARBA" id="ARBA00023163"/>
    </source>
</evidence>
<dbReference type="EMBL" id="KE148146">
    <property type="protein sequence ID" value="EPE09910.1"/>
    <property type="molecule type" value="Genomic_DNA"/>
</dbReference>
<feature type="compositionally biased region" description="Polar residues" evidence="9">
    <location>
        <begin position="724"/>
        <end position="737"/>
    </location>
</feature>
<evidence type="ECO:0000256" key="8">
    <source>
        <dbReference type="ARBA" id="ARBA00023321"/>
    </source>
</evidence>
<evidence type="ECO:0000256" key="7">
    <source>
        <dbReference type="ARBA" id="ARBA00023242"/>
    </source>
</evidence>
<reference evidence="11 12" key="1">
    <citation type="journal article" date="2013" name="BMC Genomics">
        <title>The genome and transcriptome of the pine saprophyte Ophiostoma piceae, and a comparison with the bark beetle-associated pine pathogen Grosmannia clavigera.</title>
        <authorList>
            <person name="Haridas S."/>
            <person name="Wang Y."/>
            <person name="Lim L."/>
            <person name="Massoumi Alamouti S."/>
            <person name="Jackman S."/>
            <person name="Docking R."/>
            <person name="Robertson G."/>
            <person name="Birol I."/>
            <person name="Bohlmann J."/>
            <person name="Breuil C."/>
        </authorList>
    </citation>
    <scope>NUCLEOTIDE SEQUENCE [LARGE SCALE GENOMIC DNA]</scope>
    <source>
        <strain evidence="11 12">UAMH 11346</strain>
    </source>
</reference>
<protein>
    <submittedName>
        <fullName evidence="11">Cell pattern formation-associated protein stua</fullName>
    </submittedName>
</protein>
<feature type="compositionally biased region" description="Polar residues" evidence="9">
    <location>
        <begin position="409"/>
        <end position="441"/>
    </location>
</feature>
<evidence type="ECO:0000259" key="10">
    <source>
        <dbReference type="PROSITE" id="PS51299"/>
    </source>
</evidence>
<dbReference type="OrthoDB" id="5407653at2759"/>
<dbReference type="PROSITE" id="PS51299">
    <property type="entry name" value="HTH_APSES"/>
    <property type="match status" value="1"/>
</dbReference>
<feature type="compositionally biased region" description="Polar residues" evidence="9">
    <location>
        <begin position="370"/>
        <end position="385"/>
    </location>
</feature>
<evidence type="ECO:0000256" key="2">
    <source>
        <dbReference type="ARBA" id="ARBA00007247"/>
    </source>
</evidence>
<accession>S3D8V4</accession>
<feature type="compositionally biased region" description="Basic and acidic residues" evidence="9">
    <location>
        <begin position="581"/>
        <end position="595"/>
    </location>
</feature>
<organism evidence="11 12">
    <name type="scientific">Ophiostoma piceae (strain UAMH 11346)</name>
    <name type="common">Sap stain fungus</name>
    <dbReference type="NCBI Taxonomy" id="1262450"/>
    <lineage>
        <taxon>Eukaryota</taxon>
        <taxon>Fungi</taxon>
        <taxon>Dikarya</taxon>
        <taxon>Ascomycota</taxon>
        <taxon>Pezizomycotina</taxon>
        <taxon>Sordariomycetes</taxon>
        <taxon>Sordariomycetidae</taxon>
        <taxon>Ophiostomatales</taxon>
        <taxon>Ophiostomataceae</taxon>
        <taxon>Ophiostoma</taxon>
    </lineage>
</organism>
<dbReference type="GO" id="GO:0030435">
    <property type="term" value="P:sporulation resulting in formation of a cellular spore"/>
    <property type="evidence" value="ECO:0007669"/>
    <property type="project" value="UniProtKB-KW"/>
</dbReference>
<dbReference type="VEuPathDB" id="FungiDB:F503_05005"/>
<keyword evidence="12" id="KW-1185">Reference proteome</keyword>
<keyword evidence="8" id="KW-0183">Conidiation</keyword>
<dbReference type="Pfam" id="PF04383">
    <property type="entry name" value="KilA-N"/>
    <property type="match status" value="1"/>
</dbReference>